<accession>A0A4Z2GRX7</accession>
<proteinExistence type="predicted"/>
<evidence type="ECO:0000313" key="1">
    <source>
        <dbReference type="EMBL" id="TNN55875.1"/>
    </source>
</evidence>
<protein>
    <submittedName>
        <fullName evidence="1">Uncharacterized protein</fullName>
    </submittedName>
</protein>
<sequence length="87" mass="9361">MEAAGSTVRSEFIFQEAVGKLIDYLPLVLSGLRKYAAAAVLHTGSKNKEGSLDLIRIPLSHAIARPSSVTRRCQAHASRVNHSTDSS</sequence>
<dbReference type="Proteomes" id="UP000314294">
    <property type="component" value="Unassembled WGS sequence"/>
</dbReference>
<keyword evidence="2" id="KW-1185">Reference proteome</keyword>
<evidence type="ECO:0000313" key="2">
    <source>
        <dbReference type="Proteomes" id="UP000314294"/>
    </source>
</evidence>
<organism evidence="1 2">
    <name type="scientific">Liparis tanakae</name>
    <name type="common">Tanaka's snailfish</name>
    <dbReference type="NCBI Taxonomy" id="230148"/>
    <lineage>
        <taxon>Eukaryota</taxon>
        <taxon>Metazoa</taxon>
        <taxon>Chordata</taxon>
        <taxon>Craniata</taxon>
        <taxon>Vertebrata</taxon>
        <taxon>Euteleostomi</taxon>
        <taxon>Actinopterygii</taxon>
        <taxon>Neopterygii</taxon>
        <taxon>Teleostei</taxon>
        <taxon>Neoteleostei</taxon>
        <taxon>Acanthomorphata</taxon>
        <taxon>Eupercaria</taxon>
        <taxon>Perciformes</taxon>
        <taxon>Cottioidei</taxon>
        <taxon>Cottales</taxon>
        <taxon>Liparidae</taxon>
        <taxon>Liparis</taxon>
    </lineage>
</organism>
<comment type="caution">
    <text evidence="1">The sequence shown here is derived from an EMBL/GenBank/DDBJ whole genome shotgun (WGS) entry which is preliminary data.</text>
</comment>
<gene>
    <name evidence="1" type="ORF">EYF80_033874</name>
</gene>
<dbReference type="EMBL" id="SRLO01000443">
    <property type="protein sequence ID" value="TNN55875.1"/>
    <property type="molecule type" value="Genomic_DNA"/>
</dbReference>
<dbReference type="AlphaFoldDB" id="A0A4Z2GRX7"/>
<reference evidence="1 2" key="1">
    <citation type="submission" date="2019-03" db="EMBL/GenBank/DDBJ databases">
        <title>First draft genome of Liparis tanakae, snailfish: a comprehensive survey of snailfish specific genes.</title>
        <authorList>
            <person name="Kim W."/>
            <person name="Song I."/>
            <person name="Jeong J.-H."/>
            <person name="Kim D."/>
            <person name="Kim S."/>
            <person name="Ryu S."/>
            <person name="Song J.Y."/>
            <person name="Lee S.K."/>
        </authorList>
    </citation>
    <scope>NUCLEOTIDE SEQUENCE [LARGE SCALE GENOMIC DNA]</scope>
    <source>
        <tissue evidence="1">Muscle</tissue>
    </source>
</reference>
<name>A0A4Z2GRX7_9TELE</name>